<organism evidence="1 2">
    <name type="scientific">Xylaria bambusicola</name>
    <dbReference type="NCBI Taxonomy" id="326684"/>
    <lineage>
        <taxon>Eukaryota</taxon>
        <taxon>Fungi</taxon>
        <taxon>Dikarya</taxon>
        <taxon>Ascomycota</taxon>
        <taxon>Pezizomycotina</taxon>
        <taxon>Sordariomycetes</taxon>
        <taxon>Xylariomycetidae</taxon>
        <taxon>Xylariales</taxon>
        <taxon>Xylariaceae</taxon>
        <taxon>Xylaria</taxon>
    </lineage>
</organism>
<evidence type="ECO:0000313" key="2">
    <source>
        <dbReference type="Proteomes" id="UP001305414"/>
    </source>
</evidence>
<accession>A0AAN7Z5F8</accession>
<dbReference type="InterPro" id="IPR053137">
    <property type="entry name" value="NLR-like"/>
</dbReference>
<evidence type="ECO:0000313" key="1">
    <source>
        <dbReference type="EMBL" id="KAK5627758.1"/>
    </source>
</evidence>
<dbReference type="Gene3D" id="3.40.50.300">
    <property type="entry name" value="P-loop containing nucleotide triphosphate hydrolases"/>
    <property type="match status" value="1"/>
</dbReference>
<dbReference type="Proteomes" id="UP001305414">
    <property type="component" value="Unassembled WGS sequence"/>
</dbReference>
<evidence type="ECO:0008006" key="3">
    <source>
        <dbReference type="Google" id="ProtNLM"/>
    </source>
</evidence>
<dbReference type="AlphaFoldDB" id="A0AAN7Z5F8"/>
<dbReference type="EMBL" id="JAWHQM010000006">
    <property type="protein sequence ID" value="KAK5627758.1"/>
    <property type="molecule type" value="Genomic_DNA"/>
</dbReference>
<gene>
    <name evidence="1" type="ORF">RRF57_003474</name>
</gene>
<reference evidence="1 2" key="1">
    <citation type="submission" date="2023-10" db="EMBL/GenBank/DDBJ databases">
        <title>Draft genome sequence of Xylaria bambusicola isolate GMP-LS, the root and basal stem rot pathogen of sugarcane in Indonesia.</title>
        <authorList>
            <person name="Selvaraj P."/>
            <person name="Muralishankar V."/>
            <person name="Muruganantham S."/>
            <person name="Sp S."/>
            <person name="Haryani S."/>
            <person name="Lau K.J.X."/>
            <person name="Naqvi N.I."/>
        </authorList>
    </citation>
    <scope>NUCLEOTIDE SEQUENCE [LARGE SCALE GENOMIC DNA]</scope>
    <source>
        <strain evidence="1">GMP-LS</strain>
    </source>
</reference>
<sequence>MRYTHNMLFRTLRLRLWEEDWHCWVVEEESAHIAGCERRPLHTDHFKLNKFPGPDDCSFLTVSSELYNMCINRKSVLARRKLNYPNICKAHRERHFMVPFGRNENFVGRAVILERLLGKIPPGVNRDDCQRTALEGLVGIGKTQIALEAAYQVHDGHPNCSVYWVPAVDLTSFEIAYREIGKLLQLPNTDDKIKDAKLHVKTALSDLLIIDNADDTDILFTKANLFDWLPFSPKGSILFTTRNDGLAVRLDMSQGNKVAVPEMDDDEATRLLQTGLKESQIGDAESSKRLLHFLANLPLAIKQASAYMALNNNANLIDLLSRRFEDRHRYQGYANTLNPIATTWLISFEHISQHDPQAADYLKFICLLAEKDISLSLLPITSAINMAEAVGLLYAYSFILQRDIQIPSIFIDLFDSLCRTGCEK</sequence>
<protein>
    <recommendedName>
        <fullName evidence="3">NB-ARC domain-containing protein</fullName>
    </recommendedName>
</protein>
<dbReference type="PANTHER" id="PTHR46082:SF6">
    <property type="entry name" value="AAA+ ATPASE DOMAIN-CONTAINING PROTEIN-RELATED"/>
    <property type="match status" value="1"/>
</dbReference>
<dbReference type="PANTHER" id="PTHR46082">
    <property type="entry name" value="ATP/GTP-BINDING PROTEIN-RELATED"/>
    <property type="match status" value="1"/>
</dbReference>
<dbReference type="SUPFAM" id="SSF52540">
    <property type="entry name" value="P-loop containing nucleoside triphosphate hydrolases"/>
    <property type="match status" value="1"/>
</dbReference>
<dbReference type="InterPro" id="IPR027417">
    <property type="entry name" value="P-loop_NTPase"/>
</dbReference>
<comment type="caution">
    <text evidence="1">The sequence shown here is derived from an EMBL/GenBank/DDBJ whole genome shotgun (WGS) entry which is preliminary data.</text>
</comment>
<name>A0AAN7Z5F8_9PEZI</name>
<keyword evidence="2" id="KW-1185">Reference proteome</keyword>
<dbReference type="GO" id="GO:0043531">
    <property type="term" value="F:ADP binding"/>
    <property type="evidence" value="ECO:0007669"/>
    <property type="project" value="InterPro"/>
</dbReference>
<proteinExistence type="predicted"/>